<keyword evidence="3 5" id="KW-1133">Transmembrane helix</keyword>
<evidence type="ECO:0000313" key="7">
    <source>
        <dbReference type="EMBL" id="GFH52379.1"/>
    </source>
</evidence>
<dbReference type="Gene3D" id="1.20.1070.10">
    <property type="entry name" value="Rhodopsin 7-helix transmembrane proteins"/>
    <property type="match status" value="1"/>
</dbReference>
<evidence type="ECO:0000256" key="1">
    <source>
        <dbReference type="ARBA" id="ARBA00004141"/>
    </source>
</evidence>
<evidence type="ECO:0000259" key="6">
    <source>
        <dbReference type="PROSITE" id="PS50262"/>
    </source>
</evidence>
<comment type="subcellular location">
    <subcellularLocation>
        <location evidence="1">Membrane</location>
        <topology evidence="1">Multi-pass membrane protein</topology>
    </subcellularLocation>
</comment>
<keyword evidence="2 5" id="KW-0812">Transmembrane</keyword>
<accession>A0AAD3CXF4</accession>
<feature type="transmembrane region" description="Helical" evidence="5">
    <location>
        <begin position="277"/>
        <end position="304"/>
    </location>
</feature>
<dbReference type="GO" id="GO:0007189">
    <property type="term" value="P:adenylate cyclase-activating G protein-coupled receptor signaling pathway"/>
    <property type="evidence" value="ECO:0007669"/>
    <property type="project" value="TreeGrafter"/>
</dbReference>
<evidence type="ECO:0000313" key="8">
    <source>
        <dbReference type="Proteomes" id="UP001054902"/>
    </source>
</evidence>
<organism evidence="7 8">
    <name type="scientific">Chaetoceros tenuissimus</name>
    <dbReference type="NCBI Taxonomy" id="426638"/>
    <lineage>
        <taxon>Eukaryota</taxon>
        <taxon>Sar</taxon>
        <taxon>Stramenopiles</taxon>
        <taxon>Ochrophyta</taxon>
        <taxon>Bacillariophyta</taxon>
        <taxon>Coscinodiscophyceae</taxon>
        <taxon>Chaetocerotophycidae</taxon>
        <taxon>Chaetocerotales</taxon>
        <taxon>Chaetocerotaceae</taxon>
        <taxon>Chaetoceros</taxon>
    </lineage>
</organism>
<proteinExistence type="predicted"/>
<feature type="transmembrane region" description="Helical" evidence="5">
    <location>
        <begin position="375"/>
        <end position="400"/>
    </location>
</feature>
<feature type="transmembrane region" description="Helical" evidence="5">
    <location>
        <begin position="509"/>
        <end position="532"/>
    </location>
</feature>
<feature type="transmembrane region" description="Helical" evidence="5">
    <location>
        <begin position="316"/>
        <end position="338"/>
    </location>
</feature>
<dbReference type="EMBL" id="BLLK01000045">
    <property type="protein sequence ID" value="GFH52379.1"/>
    <property type="molecule type" value="Genomic_DNA"/>
</dbReference>
<dbReference type="AlphaFoldDB" id="A0AAD3CXF4"/>
<name>A0AAD3CXF4_9STRA</name>
<feature type="transmembrane region" description="Helical" evidence="5">
    <location>
        <begin position="480"/>
        <end position="503"/>
    </location>
</feature>
<evidence type="ECO:0000256" key="3">
    <source>
        <dbReference type="ARBA" id="ARBA00022989"/>
    </source>
</evidence>
<dbReference type="InterPro" id="IPR017452">
    <property type="entry name" value="GPCR_Rhodpsn_7TM"/>
</dbReference>
<keyword evidence="4 5" id="KW-0472">Membrane</keyword>
<dbReference type="PROSITE" id="PS50262">
    <property type="entry name" value="G_PROTEIN_RECEP_F1_2"/>
    <property type="match status" value="1"/>
</dbReference>
<reference evidence="7 8" key="1">
    <citation type="journal article" date="2021" name="Sci. Rep.">
        <title>The genome of the diatom Chaetoceros tenuissimus carries an ancient integrated fragment of an extant virus.</title>
        <authorList>
            <person name="Hongo Y."/>
            <person name="Kimura K."/>
            <person name="Takaki Y."/>
            <person name="Yoshida Y."/>
            <person name="Baba S."/>
            <person name="Kobayashi G."/>
            <person name="Nagasaki K."/>
            <person name="Hano T."/>
            <person name="Tomaru Y."/>
        </authorList>
    </citation>
    <scope>NUCLEOTIDE SEQUENCE [LARGE SCALE GENOMIC DNA]</scope>
    <source>
        <strain evidence="7 8">NIES-3715</strain>
    </source>
</reference>
<dbReference type="GO" id="GO:0004930">
    <property type="term" value="F:G protein-coupled receptor activity"/>
    <property type="evidence" value="ECO:0007669"/>
    <property type="project" value="TreeGrafter"/>
</dbReference>
<dbReference type="SUPFAM" id="SSF81321">
    <property type="entry name" value="Family A G protein-coupled receptor-like"/>
    <property type="match status" value="1"/>
</dbReference>
<feature type="transmembrane region" description="Helical" evidence="5">
    <location>
        <begin position="234"/>
        <end position="257"/>
    </location>
</feature>
<protein>
    <recommendedName>
        <fullName evidence="6">G-protein coupled receptors family 1 profile domain-containing protein</fullName>
    </recommendedName>
</protein>
<feature type="domain" description="G-protein coupled receptors family 1 profile" evidence="6">
    <location>
        <begin position="213"/>
        <end position="530"/>
    </location>
</feature>
<feature type="transmembrane region" description="Helical" evidence="5">
    <location>
        <begin position="196"/>
        <end position="222"/>
    </location>
</feature>
<gene>
    <name evidence="7" type="ORF">CTEN210_08855</name>
</gene>
<dbReference type="Proteomes" id="UP001054902">
    <property type="component" value="Unassembled WGS sequence"/>
</dbReference>
<sequence>MRLSTLARKTEEQGPRLSCVDTPGWVDTYGDGCDWYLKNGCEEYAYYYGADIHCCICKGFDVSSAPSISSAPSMSFKPSSAPSVSPAPSILCVDTPGWVNTYGVGCDWYLKNGCEYAYYDGADIHCCICKGLSSPEVMKEYWERPKVMKTTSSPSQKKSEPEVMITFSPSPIKSQAPAEQTEVTSVKIDFPPKQSIMIWSILQTISSCLSLIATVAIIVMIARSYAKLTSPFHRLLLGLCIADILSSIGYMLSTIPVPSNYSEDIWNASGNTATCTAQGFILFLGLYASQLYNCSLCMYYLIIIKYNKKDAYIQKFVEPWLHAVPILISLIGGITIAAKTAFNAGYTNCSIGDDPPGCASSDLLECKRGRDAKTLFLVFATIPYITVPCVIALTMGIMYYTARQNEKKMKGYGIHTLRLNTATTVSSNNNDEAESSNEKFSLSQNLRNFFRLSSSASSQSSSSSRSRKLNKQSKAVLQKALAYSLAYLATFICPFIISIINLADEEASFGLSLTSRILFPLQGCFNFFVFIFPRIQSAKRGNADLSWSRAFVYALKSRGSRPKGVARRKN</sequence>
<evidence type="ECO:0000256" key="4">
    <source>
        <dbReference type="ARBA" id="ARBA00023136"/>
    </source>
</evidence>
<keyword evidence="8" id="KW-1185">Reference proteome</keyword>
<dbReference type="GO" id="GO:0005886">
    <property type="term" value="C:plasma membrane"/>
    <property type="evidence" value="ECO:0007669"/>
    <property type="project" value="TreeGrafter"/>
</dbReference>
<comment type="caution">
    <text evidence="7">The sequence shown here is derived from an EMBL/GenBank/DDBJ whole genome shotgun (WGS) entry which is preliminary data.</text>
</comment>
<dbReference type="PANTHER" id="PTHR23112">
    <property type="entry name" value="G PROTEIN-COUPLED RECEPTOR 157-RELATED"/>
    <property type="match status" value="1"/>
</dbReference>
<dbReference type="CDD" id="cd00637">
    <property type="entry name" value="7tm_classA_rhodopsin-like"/>
    <property type="match status" value="1"/>
</dbReference>
<evidence type="ECO:0000256" key="2">
    <source>
        <dbReference type="ARBA" id="ARBA00022692"/>
    </source>
</evidence>
<evidence type="ECO:0000256" key="5">
    <source>
        <dbReference type="SAM" id="Phobius"/>
    </source>
</evidence>
<dbReference type="PANTHER" id="PTHR23112:SF0">
    <property type="entry name" value="TRANSMEMBRANE PROTEIN 116"/>
    <property type="match status" value="1"/>
</dbReference>